<name>A0A430BYK6_SPHYA</name>
<sequence>MADLSRIKALELAIGLPFPKSYRQFLEEHKWVSHRPEWIVRANPDRWGVHGLFELDGGASYAQSDEAYRLVFDVIPNAFCPIGEDASGNLYLIDCRTEAGPIFWWDHERSAFSDGLESVSETFSKFLEDIAPE</sequence>
<dbReference type="RefSeq" id="WP_125997998.1">
    <property type="nucleotide sequence ID" value="NZ_QRAL01000007.1"/>
</dbReference>
<dbReference type="Pfam" id="PF09346">
    <property type="entry name" value="SMI1_KNR4"/>
    <property type="match status" value="1"/>
</dbReference>
<evidence type="ECO:0000313" key="3">
    <source>
        <dbReference type="Proteomes" id="UP000287401"/>
    </source>
</evidence>
<evidence type="ECO:0000313" key="2">
    <source>
        <dbReference type="EMBL" id="RSU57776.1"/>
    </source>
</evidence>
<dbReference type="SUPFAM" id="SSF160631">
    <property type="entry name" value="SMI1/KNR4-like"/>
    <property type="match status" value="1"/>
</dbReference>
<comment type="caution">
    <text evidence="2">The sequence shown here is derived from an EMBL/GenBank/DDBJ whole genome shotgun (WGS) entry which is preliminary data.</text>
</comment>
<dbReference type="InterPro" id="IPR018958">
    <property type="entry name" value="Knr4/Smi1-like_dom"/>
</dbReference>
<proteinExistence type="predicted"/>
<accession>A0A430BYK6</accession>
<organism evidence="2 3">
    <name type="scientific">Sphingobium yanoikuyae</name>
    <name type="common">Sphingomonas yanoikuyae</name>
    <dbReference type="NCBI Taxonomy" id="13690"/>
    <lineage>
        <taxon>Bacteria</taxon>
        <taxon>Pseudomonadati</taxon>
        <taxon>Pseudomonadota</taxon>
        <taxon>Alphaproteobacteria</taxon>
        <taxon>Sphingomonadales</taxon>
        <taxon>Sphingomonadaceae</taxon>
        <taxon>Sphingobium</taxon>
    </lineage>
</organism>
<dbReference type="AlphaFoldDB" id="A0A430BYK6"/>
<feature type="domain" description="Knr4/Smi1-like" evidence="1">
    <location>
        <begin position="1"/>
        <end position="129"/>
    </location>
</feature>
<protein>
    <recommendedName>
        <fullName evidence="1">Knr4/Smi1-like domain-containing protein</fullName>
    </recommendedName>
</protein>
<dbReference type="Proteomes" id="UP000287401">
    <property type="component" value="Unassembled WGS sequence"/>
</dbReference>
<reference evidence="2 3" key="1">
    <citation type="submission" date="2018-07" db="EMBL/GenBank/DDBJ databases">
        <title>Genomic and Epidemiologic Investigation of an Indolent Hospital Outbreak.</title>
        <authorList>
            <person name="Johnson R.C."/>
            <person name="Deming C."/>
            <person name="Conlan S."/>
            <person name="Zellmer C.J."/>
            <person name="Michelin A.V."/>
            <person name="Lee-Lin S."/>
            <person name="Thomas P.J."/>
            <person name="Park M."/>
            <person name="Weingarten R.A."/>
            <person name="Less J."/>
            <person name="Dekker J.P."/>
            <person name="Frank K.M."/>
            <person name="Musser K.A."/>
            <person name="Mcquiston J.R."/>
            <person name="Henderson D.K."/>
            <person name="Lau A.F."/>
            <person name="Palmore T.N."/>
            <person name="Segre J.A."/>
        </authorList>
    </citation>
    <scope>NUCLEOTIDE SEQUENCE [LARGE SCALE GENOMIC DNA]</scope>
    <source>
        <strain evidence="2 3">SK-NIH.Env6_1116</strain>
    </source>
</reference>
<evidence type="ECO:0000259" key="1">
    <source>
        <dbReference type="SMART" id="SM00860"/>
    </source>
</evidence>
<dbReference type="Gene3D" id="3.40.1580.10">
    <property type="entry name" value="SMI1/KNR4-like"/>
    <property type="match status" value="1"/>
</dbReference>
<dbReference type="EMBL" id="QRAL01000007">
    <property type="protein sequence ID" value="RSU57776.1"/>
    <property type="molecule type" value="Genomic_DNA"/>
</dbReference>
<gene>
    <name evidence="2" type="ORF">DAH51_08490</name>
</gene>
<dbReference type="SMART" id="SM00860">
    <property type="entry name" value="SMI1_KNR4"/>
    <property type="match status" value="1"/>
</dbReference>
<dbReference type="InterPro" id="IPR037883">
    <property type="entry name" value="Knr4/Smi1-like_sf"/>
</dbReference>